<dbReference type="OrthoDB" id="4990393at2"/>
<feature type="signal peptide" evidence="1">
    <location>
        <begin position="1"/>
        <end position="25"/>
    </location>
</feature>
<comment type="caution">
    <text evidence="3">The sequence shown here is derived from an EMBL/GenBank/DDBJ whole genome shotgun (WGS) entry which is preliminary data.</text>
</comment>
<dbReference type="AlphaFoldDB" id="A0A554SPS5"/>
<reference evidence="3 4" key="1">
    <citation type="submission" date="2019-07" db="EMBL/GenBank/DDBJ databases">
        <authorList>
            <person name="Zhao L.H."/>
        </authorList>
    </citation>
    <scope>NUCLEOTIDE SEQUENCE [LARGE SCALE GENOMIC DNA]</scope>
    <source>
        <strain evidence="3 4">Co35</strain>
    </source>
</reference>
<dbReference type="Proteomes" id="UP000316988">
    <property type="component" value="Unassembled WGS sequence"/>
</dbReference>
<dbReference type="RefSeq" id="WP_143911294.1">
    <property type="nucleotide sequence ID" value="NZ_VLNT01000001.1"/>
</dbReference>
<evidence type="ECO:0000313" key="3">
    <source>
        <dbReference type="EMBL" id="TSD68346.1"/>
    </source>
</evidence>
<dbReference type="Gene3D" id="2.40.128.270">
    <property type="match status" value="1"/>
</dbReference>
<dbReference type="Pfam" id="PF03724">
    <property type="entry name" value="META"/>
    <property type="match status" value="1"/>
</dbReference>
<proteinExistence type="predicted"/>
<feature type="domain" description="DUF306" evidence="2">
    <location>
        <begin position="40"/>
        <end position="114"/>
    </location>
</feature>
<keyword evidence="4" id="KW-1185">Reference proteome</keyword>
<dbReference type="InterPro" id="IPR005184">
    <property type="entry name" value="DUF306_Meta_HslJ"/>
</dbReference>
<protein>
    <submittedName>
        <fullName evidence="3">META domain-containing protein</fullName>
    </submittedName>
</protein>
<organism evidence="3 4">
    <name type="scientific">Aeromicrobium piscarium</name>
    <dbReference type="NCBI Taxonomy" id="2590901"/>
    <lineage>
        <taxon>Bacteria</taxon>
        <taxon>Bacillati</taxon>
        <taxon>Actinomycetota</taxon>
        <taxon>Actinomycetes</taxon>
        <taxon>Propionibacteriales</taxon>
        <taxon>Nocardioidaceae</taxon>
        <taxon>Aeromicrobium</taxon>
    </lineage>
</organism>
<dbReference type="EMBL" id="VLNT01000001">
    <property type="protein sequence ID" value="TSD68346.1"/>
    <property type="molecule type" value="Genomic_DNA"/>
</dbReference>
<dbReference type="InterPro" id="IPR038670">
    <property type="entry name" value="HslJ-like_sf"/>
</dbReference>
<gene>
    <name evidence="3" type="ORF">FNM00_01760</name>
</gene>
<name>A0A554SPS5_9ACTN</name>
<keyword evidence="1" id="KW-0732">Signal</keyword>
<evidence type="ECO:0000313" key="4">
    <source>
        <dbReference type="Proteomes" id="UP000316988"/>
    </source>
</evidence>
<evidence type="ECO:0000256" key="1">
    <source>
        <dbReference type="SAM" id="SignalP"/>
    </source>
</evidence>
<evidence type="ECO:0000259" key="2">
    <source>
        <dbReference type="Pfam" id="PF03724"/>
    </source>
</evidence>
<sequence length="124" mass="13015">MSVLTMGRVAIVVVALMVVSACGNSETSGGSADPQATWGVKAERSPYLEIADGEVKGSDGCNSLSGTYEMDGDELTFSMKMSTMMACPGVDPWLAKLKSARIDGDVLVVFNREGDEIGTLDRSA</sequence>
<feature type="chain" id="PRO_5039693438" evidence="1">
    <location>
        <begin position="26"/>
        <end position="124"/>
    </location>
</feature>
<accession>A0A554SPS5</accession>